<evidence type="ECO:0000259" key="1">
    <source>
        <dbReference type="Pfam" id="PF08448"/>
    </source>
</evidence>
<organism evidence="2">
    <name type="scientific">human gut metagenome</name>
    <dbReference type="NCBI Taxonomy" id="408170"/>
    <lineage>
        <taxon>unclassified sequences</taxon>
        <taxon>metagenomes</taxon>
        <taxon>organismal metagenomes</taxon>
    </lineage>
</organism>
<dbReference type="Pfam" id="PF08448">
    <property type="entry name" value="PAS_4"/>
    <property type="match status" value="1"/>
</dbReference>
<dbReference type="EMBL" id="AJWY01002784">
    <property type="protein sequence ID" value="EKC77348.1"/>
    <property type="molecule type" value="Genomic_DNA"/>
</dbReference>
<dbReference type="AlphaFoldDB" id="K1U505"/>
<dbReference type="InterPro" id="IPR013656">
    <property type="entry name" value="PAS_4"/>
</dbReference>
<proteinExistence type="predicted"/>
<evidence type="ECO:0000313" key="2">
    <source>
        <dbReference type="EMBL" id="EKC77348.1"/>
    </source>
</evidence>
<gene>
    <name evidence="2" type="ORF">LEA_04219</name>
</gene>
<name>K1U505_9ZZZZ</name>
<dbReference type="Gene3D" id="3.30.450.20">
    <property type="entry name" value="PAS domain"/>
    <property type="match status" value="1"/>
</dbReference>
<reference evidence="2" key="1">
    <citation type="journal article" date="2013" name="Environ. Microbiol.">
        <title>Microbiota from the distal guts of lean and obese adolescents exhibit partial functional redundancy besides clear differences in community structure.</title>
        <authorList>
            <person name="Ferrer M."/>
            <person name="Ruiz A."/>
            <person name="Lanza F."/>
            <person name="Haange S.B."/>
            <person name="Oberbach A."/>
            <person name="Till H."/>
            <person name="Bargiela R."/>
            <person name="Campoy C."/>
            <person name="Segura M.T."/>
            <person name="Richter M."/>
            <person name="von Bergen M."/>
            <person name="Seifert J."/>
            <person name="Suarez A."/>
        </authorList>
    </citation>
    <scope>NUCLEOTIDE SEQUENCE</scope>
</reference>
<feature type="domain" description="PAS fold-4" evidence="1">
    <location>
        <begin position="10"/>
        <end position="101"/>
    </location>
</feature>
<protein>
    <recommendedName>
        <fullName evidence="1">PAS fold-4 domain-containing protein</fullName>
    </recommendedName>
</protein>
<sequence length="111" mass="12517">METGTCPWADELDCAVTVCDTQGVVVYQNARSRAVNGDVRGRSMLPCHSERSRAIIARLLETGGKNVYTIEKRGVRKLIYQTVWRDESGAVRGLVEFSMEIPETMPHYIRN</sequence>
<accession>K1U505</accession>
<comment type="caution">
    <text evidence="2">The sequence shown here is derived from an EMBL/GenBank/DDBJ whole genome shotgun (WGS) entry which is preliminary data.</text>
</comment>